<feature type="compositionally biased region" description="Low complexity" evidence="1">
    <location>
        <begin position="231"/>
        <end position="250"/>
    </location>
</feature>
<dbReference type="SUPFAM" id="SSF50729">
    <property type="entry name" value="PH domain-like"/>
    <property type="match status" value="1"/>
</dbReference>
<dbReference type="InterPro" id="IPR001849">
    <property type="entry name" value="PH_domain"/>
</dbReference>
<sequence>MHRTHTHSSASSSSSINGTEPSDTSTTTSPRRSNSLDFPAHSTGKRSIVNTLIHPSAKSDPASGTPFLPSTIPPPEINDPALFRPDYGRATVNVVWRYCTIRGWLTKHTPPTYSFSKTRKMRYIVLADRMIYAFKTESPTPFYREFLELSADTNVFVTDRFPGVLYCIAVNKRSKTWYLQCEDAHTMKLWLDRLKRTLGWLRANRESSGIVTLQRLSEVPTEHDQLINNVTSSSSESVTSSLSSPTFSPTQKNTLRMSGSVDGEEEDNSDYSTQWNHHAPTTTTSPQQDLYYANEYDGWEPPRTSSLPPPPPPPHRYHPRSQRTLSSPHPSILPPPQRPPPTTAPPPPPPLLQQ</sequence>
<protein>
    <recommendedName>
        <fullName evidence="2">PH domain-containing protein</fullName>
    </recommendedName>
</protein>
<organism evidence="3 4">
    <name type="scientific">Lichtheimia corymbifera JMRC:FSU:9682</name>
    <dbReference type="NCBI Taxonomy" id="1263082"/>
    <lineage>
        <taxon>Eukaryota</taxon>
        <taxon>Fungi</taxon>
        <taxon>Fungi incertae sedis</taxon>
        <taxon>Mucoromycota</taxon>
        <taxon>Mucoromycotina</taxon>
        <taxon>Mucoromycetes</taxon>
        <taxon>Mucorales</taxon>
        <taxon>Lichtheimiaceae</taxon>
        <taxon>Lichtheimia</taxon>
    </lineage>
</organism>
<dbReference type="VEuPathDB" id="FungiDB:LCOR_00591.1"/>
<gene>
    <name evidence="3" type="ORF">LCOR_00591.1</name>
</gene>
<reference evidence="3" key="1">
    <citation type="submission" date="2013-08" db="EMBL/GenBank/DDBJ databases">
        <title>Gene expansion shapes genome architecture in the human pathogen Lichtheimia corymbifera: an evolutionary genomics analysis in the ancient terrestrial Mucorales (Mucoromycotina).</title>
        <authorList>
            <person name="Schwartze V.U."/>
            <person name="Winter S."/>
            <person name="Shelest E."/>
            <person name="Marcet-Houben M."/>
            <person name="Horn F."/>
            <person name="Wehner S."/>
            <person name="Hoffmann K."/>
            <person name="Riege K."/>
            <person name="Sammeth M."/>
            <person name="Nowrousian M."/>
            <person name="Valiante V."/>
            <person name="Linde J."/>
            <person name="Jacobsen I.D."/>
            <person name="Marz M."/>
            <person name="Brakhage A.A."/>
            <person name="Gabaldon T."/>
            <person name="Bocker S."/>
            <person name="Voigt K."/>
        </authorList>
    </citation>
    <scope>NUCLEOTIDE SEQUENCE [LARGE SCALE GENOMIC DNA]</scope>
    <source>
        <strain evidence="3">FSU 9682</strain>
    </source>
</reference>
<feature type="region of interest" description="Disordered" evidence="1">
    <location>
        <begin position="1"/>
        <end position="42"/>
    </location>
</feature>
<dbReference type="Pfam" id="PF00169">
    <property type="entry name" value="PH"/>
    <property type="match status" value="1"/>
</dbReference>
<dbReference type="EMBL" id="CBTN010000002">
    <property type="protein sequence ID" value="CDH48822.1"/>
    <property type="molecule type" value="Genomic_DNA"/>
</dbReference>
<keyword evidence="4" id="KW-1185">Reference proteome</keyword>
<accession>A0A068RGP5</accession>
<evidence type="ECO:0000313" key="3">
    <source>
        <dbReference type="EMBL" id="CDH48822.1"/>
    </source>
</evidence>
<dbReference type="PROSITE" id="PS50003">
    <property type="entry name" value="PH_DOMAIN"/>
    <property type="match status" value="1"/>
</dbReference>
<feature type="compositionally biased region" description="Pro residues" evidence="1">
    <location>
        <begin position="331"/>
        <end position="354"/>
    </location>
</feature>
<dbReference type="Gene3D" id="2.30.29.30">
    <property type="entry name" value="Pleckstrin-homology domain (PH domain)/Phosphotyrosine-binding domain (PTB)"/>
    <property type="match status" value="1"/>
</dbReference>
<feature type="region of interest" description="Disordered" evidence="1">
    <location>
        <begin position="231"/>
        <end position="354"/>
    </location>
</feature>
<name>A0A068RGP5_9FUNG</name>
<comment type="caution">
    <text evidence="3">The sequence shown here is derived from an EMBL/GenBank/DDBJ whole genome shotgun (WGS) entry which is preliminary data.</text>
</comment>
<dbReference type="SMART" id="SM00233">
    <property type="entry name" value="PH"/>
    <property type="match status" value="1"/>
</dbReference>
<dbReference type="InterPro" id="IPR011993">
    <property type="entry name" value="PH-like_dom_sf"/>
</dbReference>
<evidence type="ECO:0000259" key="2">
    <source>
        <dbReference type="PROSITE" id="PS50003"/>
    </source>
</evidence>
<dbReference type="STRING" id="1263082.A0A068RGP5"/>
<dbReference type="Proteomes" id="UP000027586">
    <property type="component" value="Unassembled WGS sequence"/>
</dbReference>
<dbReference type="CDD" id="cd00821">
    <property type="entry name" value="PH"/>
    <property type="match status" value="1"/>
</dbReference>
<dbReference type="OrthoDB" id="185175at2759"/>
<evidence type="ECO:0000256" key="1">
    <source>
        <dbReference type="SAM" id="MobiDB-lite"/>
    </source>
</evidence>
<evidence type="ECO:0000313" key="4">
    <source>
        <dbReference type="Proteomes" id="UP000027586"/>
    </source>
</evidence>
<dbReference type="AlphaFoldDB" id="A0A068RGP5"/>
<feature type="compositionally biased region" description="Low complexity" evidence="1">
    <location>
        <begin position="8"/>
        <end position="35"/>
    </location>
</feature>
<feature type="compositionally biased region" description="Polar residues" evidence="1">
    <location>
        <begin position="270"/>
        <end position="288"/>
    </location>
</feature>
<feature type="domain" description="PH" evidence="2">
    <location>
        <begin position="98"/>
        <end position="199"/>
    </location>
</feature>
<proteinExistence type="predicted"/>